<sequence>MTIEEMAGMDLLCSDKTVTLTLNKLSVDRILIEVFAKGVEKEYGLYDENQVAIGAAIVGMLADPKEAQAGIRGVHFLPFNPVDKRIALTYIDSDGNWPRVRKGAPEKIITLCNCKEDVRKKVHAVINKFAEHGLRYLGVARRIL</sequence>
<evidence type="ECO:0000313" key="2">
    <source>
        <dbReference type="EMBL" id="RYR24962.1"/>
    </source>
</evidence>
<name>A0A445AEY0_ARAHY</name>
<dbReference type="AlphaFoldDB" id="A0A445AEY0"/>
<proteinExistence type="predicted"/>
<dbReference type="STRING" id="3818.A0A445AEY0"/>
<dbReference type="InterPro" id="IPR023214">
    <property type="entry name" value="HAD_sf"/>
</dbReference>
<dbReference type="Gene3D" id="3.40.1110.10">
    <property type="entry name" value="Calcium-transporting ATPase, cytoplasmic domain N"/>
    <property type="match status" value="1"/>
</dbReference>
<dbReference type="PANTHER" id="PTHR42861">
    <property type="entry name" value="CALCIUM-TRANSPORTING ATPASE"/>
    <property type="match status" value="1"/>
</dbReference>
<accession>A0A445AEY0</accession>
<dbReference type="GO" id="GO:0000166">
    <property type="term" value="F:nucleotide binding"/>
    <property type="evidence" value="ECO:0007669"/>
    <property type="project" value="InterPro"/>
</dbReference>
<keyword evidence="3" id="KW-1185">Reference proteome</keyword>
<evidence type="ECO:0000256" key="1">
    <source>
        <dbReference type="ARBA" id="ARBA00022842"/>
    </source>
</evidence>
<dbReference type="Gene3D" id="3.40.50.1000">
    <property type="entry name" value="HAD superfamily/HAD-like"/>
    <property type="match status" value="1"/>
</dbReference>
<dbReference type="EMBL" id="SDMP01000012">
    <property type="protein sequence ID" value="RYR24962.1"/>
    <property type="molecule type" value="Genomic_DNA"/>
</dbReference>
<organism evidence="2 3">
    <name type="scientific">Arachis hypogaea</name>
    <name type="common">Peanut</name>
    <dbReference type="NCBI Taxonomy" id="3818"/>
    <lineage>
        <taxon>Eukaryota</taxon>
        <taxon>Viridiplantae</taxon>
        <taxon>Streptophyta</taxon>
        <taxon>Embryophyta</taxon>
        <taxon>Tracheophyta</taxon>
        <taxon>Spermatophyta</taxon>
        <taxon>Magnoliopsida</taxon>
        <taxon>eudicotyledons</taxon>
        <taxon>Gunneridae</taxon>
        <taxon>Pentapetalae</taxon>
        <taxon>rosids</taxon>
        <taxon>fabids</taxon>
        <taxon>Fabales</taxon>
        <taxon>Fabaceae</taxon>
        <taxon>Papilionoideae</taxon>
        <taxon>50 kb inversion clade</taxon>
        <taxon>dalbergioids sensu lato</taxon>
        <taxon>Dalbergieae</taxon>
        <taxon>Pterocarpus clade</taxon>
        <taxon>Arachis</taxon>
    </lineage>
</organism>
<protein>
    <submittedName>
        <fullName evidence="2">Uncharacterized protein</fullName>
    </submittedName>
</protein>
<dbReference type="Proteomes" id="UP000289738">
    <property type="component" value="Chromosome B02"/>
</dbReference>
<keyword evidence="1" id="KW-0460">Magnesium</keyword>
<dbReference type="SUPFAM" id="SSF81660">
    <property type="entry name" value="Metal cation-transporting ATPase, ATP-binding domain N"/>
    <property type="match status" value="1"/>
</dbReference>
<dbReference type="InterPro" id="IPR023299">
    <property type="entry name" value="ATPase_P-typ_cyto_dom_N"/>
</dbReference>
<comment type="caution">
    <text evidence="2">The sequence shown here is derived from an EMBL/GenBank/DDBJ whole genome shotgun (WGS) entry which is preliminary data.</text>
</comment>
<gene>
    <name evidence="2" type="ORF">Ahy_B02g058573</name>
</gene>
<reference evidence="2 3" key="1">
    <citation type="submission" date="2019-01" db="EMBL/GenBank/DDBJ databases">
        <title>Sequencing of cultivated peanut Arachis hypogaea provides insights into genome evolution and oil improvement.</title>
        <authorList>
            <person name="Chen X."/>
        </authorList>
    </citation>
    <scope>NUCLEOTIDE SEQUENCE [LARGE SCALE GENOMIC DNA]</scope>
    <source>
        <strain evidence="3">cv. Fuhuasheng</strain>
        <tissue evidence="2">Leaves</tissue>
    </source>
</reference>
<evidence type="ECO:0000313" key="3">
    <source>
        <dbReference type="Proteomes" id="UP000289738"/>
    </source>
</evidence>